<reference evidence="1" key="1">
    <citation type="submission" date="2020-11" db="EMBL/GenBank/DDBJ databases">
        <title>Carbohydrate-dependent, anaerobic sulfur respiration: A novel catabolism in halophilic archaea.</title>
        <authorList>
            <person name="Sorokin D.Y."/>
            <person name="Messina E."/>
            <person name="Smedile F."/>
            <person name="La Cono V."/>
            <person name="Hallsworth J.E."/>
            <person name="Yakimov M.M."/>
        </authorList>
    </citation>
    <scope>NUCLEOTIDE SEQUENCE</scope>
    <source>
        <strain evidence="1">HSR-Bgl</strain>
        <plasmid evidence="1">pHSR-Bgl01</plasmid>
    </source>
</reference>
<evidence type="ECO:0000313" key="1">
    <source>
        <dbReference type="EMBL" id="QSG13461.1"/>
    </source>
</evidence>
<evidence type="ECO:0000313" key="2">
    <source>
        <dbReference type="Proteomes" id="UP000663305"/>
    </source>
</evidence>
<name>A0A897NMI0_9EURY</name>
<organism evidence="1 2">
    <name type="scientific">Halapricum desulfuricans</name>
    <dbReference type="NCBI Taxonomy" id="2841257"/>
    <lineage>
        <taxon>Archaea</taxon>
        <taxon>Methanobacteriati</taxon>
        <taxon>Methanobacteriota</taxon>
        <taxon>Stenosarchaea group</taxon>
        <taxon>Halobacteria</taxon>
        <taxon>Halobacteriales</taxon>
        <taxon>Haloarculaceae</taxon>
        <taxon>Halapricum</taxon>
    </lineage>
</organism>
<dbReference type="EMBL" id="CP064790">
    <property type="protein sequence ID" value="QSG13461.1"/>
    <property type="molecule type" value="Genomic_DNA"/>
</dbReference>
<keyword evidence="1" id="KW-0614">Plasmid</keyword>
<gene>
    <name evidence="1" type="ORF">HSBGL_4047</name>
</gene>
<dbReference type="Proteomes" id="UP000663305">
    <property type="component" value="Plasmid pHSR-Bgl01"/>
</dbReference>
<accession>A0A897NMI0</accession>
<protein>
    <submittedName>
        <fullName evidence="1">WD40/PQQ-like beta propeller repeat containing protein</fullName>
    </submittedName>
</protein>
<dbReference type="Gene3D" id="2.40.10.480">
    <property type="match status" value="1"/>
</dbReference>
<geneLocation type="plasmid" evidence="1 2">
    <name>pHSR-Bgl01</name>
</geneLocation>
<sequence length="81" mass="8448">MAFAVGGGDVHWEQDLDAAGSPMVVGESIVVPTTDRIVGLSIEDGSDLWAMSETSATGCVPVSWGLIYTSGNTVTLRMNCD</sequence>
<dbReference type="AlphaFoldDB" id="A0A897NMI0"/>
<proteinExistence type="predicted"/>